<dbReference type="EMBL" id="FN653427">
    <property type="protein sequence ID" value="CBY15130.1"/>
    <property type="molecule type" value="Genomic_DNA"/>
</dbReference>
<name>E4XZR8_OIKDI</name>
<accession>E4XZR8</accession>
<dbReference type="AlphaFoldDB" id="E4XZR8"/>
<evidence type="ECO:0000256" key="1">
    <source>
        <dbReference type="SAM" id="MobiDB-lite"/>
    </source>
</evidence>
<feature type="region of interest" description="Disordered" evidence="1">
    <location>
        <begin position="72"/>
        <end position="94"/>
    </location>
</feature>
<evidence type="ECO:0000313" key="2">
    <source>
        <dbReference type="EMBL" id="CBY15130.1"/>
    </source>
</evidence>
<feature type="compositionally biased region" description="Polar residues" evidence="1">
    <location>
        <begin position="82"/>
        <end position="94"/>
    </location>
</feature>
<gene>
    <name evidence="2" type="ORF">GSOID_T00012023001</name>
</gene>
<evidence type="ECO:0000313" key="3">
    <source>
        <dbReference type="Proteomes" id="UP000001307"/>
    </source>
</evidence>
<reference evidence="2" key="1">
    <citation type="journal article" date="2010" name="Science">
        <title>Plasticity of animal genome architecture unmasked by rapid evolution of a pelagic tunicate.</title>
        <authorList>
            <person name="Denoeud F."/>
            <person name="Henriet S."/>
            <person name="Mungpakdee S."/>
            <person name="Aury J.M."/>
            <person name="Da Silva C."/>
            <person name="Brinkmann H."/>
            <person name="Mikhaleva J."/>
            <person name="Olsen L.C."/>
            <person name="Jubin C."/>
            <person name="Canestro C."/>
            <person name="Bouquet J.M."/>
            <person name="Danks G."/>
            <person name="Poulain J."/>
            <person name="Campsteijn C."/>
            <person name="Adamski M."/>
            <person name="Cross I."/>
            <person name="Yadetie F."/>
            <person name="Muffato M."/>
            <person name="Louis A."/>
            <person name="Butcher S."/>
            <person name="Tsagkogeorga G."/>
            <person name="Konrad A."/>
            <person name="Singh S."/>
            <person name="Jensen M.F."/>
            <person name="Cong E.H."/>
            <person name="Eikeseth-Otteraa H."/>
            <person name="Noel B."/>
            <person name="Anthouard V."/>
            <person name="Porcel B.M."/>
            <person name="Kachouri-Lafond R."/>
            <person name="Nishino A."/>
            <person name="Ugolini M."/>
            <person name="Chourrout P."/>
            <person name="Nishida H."/>
            <person name="Aasland R."/>
            <person name="Huzurbazar S."/>
            <person name="Westhof E."/>
            <person name="Delsuc F."/>
            <person name="Lehrach H."/>
            <person name="Reinhardt R."/>
            <person name="Weissenbach J."/>
            <person name="Roy S.W."/>
            <person name="Artiguenave F."/>
            <person name="Postlethwait J.H."/>
            <person name="Manak J.R."/>
            <person name="Thompson E.M."/>
            <person name="Jaillon O."/>
            <person name="Du Pasquier L."/>
            <person name="Boudinot P."/>
            <person name="Liberles D.A."/>
            <person name="Volff J.N."/>
            <person name="Philippe H."/>
            <person name="Lenhard B."/>
            <person name="Roest Crollius H."/>
            <person name="Wincker P."/>
            <person name="Chourrout D."/>
        </authorList>
    </citation>
    <scope>NUCLEOTIDE SEQUENCE [LARGE SCALE GENOMIC DNA]</scope>
</reference>
<dbReference type="InParanoid" id="E4XZR8"/>
<keyword evidence="3" id="KW-1185">Reference proteome</keyword>
<sequence length="94" mass="11140">MHQLQTLTVFELCRQFVEEAVCPNVTTLMIHRHTKFLKHYSRLKVTAHPKMESISLSPKNQALRMIPKMTRISHRKARQEQEPQNENLISMMNQ</sequence>
<protein>
    <submittedName>
        <fullName evidence="2">Uncharacterized protein</fullName>
    </submittedName>
</protein>
<dbReference type="Proteomes" id="UP000001307">
    <property type="component" value="Unassembled WGS sequence"/>
</dbReference>
<proteinExistence type="predicted"/>
<organism evidence="2">
    <name type="scientific">Oikopleura dioica</name>
    <name type="common">Tunicate</name>
    <dbReference type="NCBI Taxonomy" id="34765"/>
    <lineage>
        <taxon>Eukaryota</taxon>
        <taxon>Metazoa</taxon>
        <taxon>Chordata</taxon>
        <taxon>Tunicata</taxon>
        <taxon>Appendicularia</taxon>
        <taxon>Copelata</taxon>
        <taxon>Oikopleuridae</taxon>
        <taxon>Oikopleura</taxon>
    </lineage>
</organism>